<organism evidence="2 3">
    <name type="scientific">Nocardia tenerifensis</name>
    <dbReference type="NCBI Taxonomy" id="228006"/>
    <lineage>
        <taxon>Bacteria</taxon>
        <taxon>Bacillati</taxon>
        <taxon>Actinomycetota</taxon>
        <taxon>Actinomycetes</taxon>
        <taxon>Mycobacteriales</taxon>
        <taxon>Nocardiaceae</taxon>
        <taxon>Nocardia</taxon>
    </lineage>
</organism>
<keyword evidence="1" id="KW-1133">Transmembrane helix</keyword>
<sequence>MADIIDRQLTRATSPEHHGLYMAVFRFWRTTLVLMVLAFVVAGGIVTAGIVAAVRFTGMPPAAAIGLGALSGVSSVVLGAVWLRKLLKSALARLRSISGSSTTNPPAPDADRAP</sequence>
<evidence type="ECO:0000256" key="1">
    <source>
        <dbReference type="SAM" id="Phobius"/>
    </source>
</evidence>
<keyword evidence="1" id="KW-0812">Transmembrane</keyword>
<protein>
    <submittedName>
        <fullName evidence="2">Uncharacterized protein</fullName>
    </submittedName>
</protein>
<evidence type="ECO:0000313" key="2">
    <source>
        <dbReference type="EMBL" id="PXX52784.1"/>
    </source>
</evidence>
<dbReference type="RefSeq" id="WP_040742276.1">
    <property type="nucleotide sequence ID" value="NZ_QJKF01000030.1"/>
</dbReference>
<reference evidence="2 3" key="1">
    <citation type="submission" date="2018-05" db="EMBL/GenBank/DDBJ databases">
        <title>Genomic Encyclopedia of Type Strains, Phase IV (KMG-IV): sequencing the most valuable type-strain genomes for metagenomic binning, comparative biology and taxonomic classification.</title>
        <authorList>
            <person name="Goeker M."/>
        </authorList>
    </citation>
    <scope>NUCLEOTIDE SEQUENCE [LARGE SCALE GENOMIC DNA]</scope>
    <source>
        <strain evidence="2 3">DSM 44704</strain>
    </source>
</reference>
<keyword evidence="3" id="KW-1185">Reference proteome</keyword>
<evidence type="ECO:0000313" key="3">
    <source>
        <dbReference type="Proteomes" id="UP000247569"/>
    </source>
</evidence>
<proteinExistence type="predicted"/>
<dbReference type="AlphaFoldDB" id="A0A318JNA6"/>
<feature type="transmembrane region" description="Helical" evidence="1">
    <location>
        <begin position="32"/>
        <end position="56"/>
    </location>
</feature>
<dbReference type="Proteomes" id="UP000247569">
    <property type="component" value="Unassembled WGS sequence"/>
</dbReference>
<accession>A0A318JNA6</accession>
<gene>
    <name evidence="2" type="ORF">DFR70_13032</name>
</gene>
<keyword evidence="1" id="KW-0472">Membrane</keyword>
<dbReference type="EMBL" id="QJKF01000030">
    <property type="protein sequence ID" value="PXX52784.1"/>
    <property type="molecule type" value="Genomic_DNA"/>
</dbReference>
<name>A0A318JNA6_9NOCA</name>
<feature type="transmembrane region" description="Helical" evidence="1">
    <location>
        <begin position="62"/>
        <end position="83"/>
    </location>
</feature>
<comment type="caution">
    <text evidence="2">The sequence shown here is derived from an EMBL/GenBank/DDBJ whole genome shotgun (WGS) entry which is preliminary data.</text>
</comment>